<organism evidence="2 3">
    <name type="scientific">Virgisporangium aurantiacum</name>
    <dbReference type="NCBI Taxonomy" id="175570"/>
    <lineage>
        <taxon>Bacteria</taxon>
        <taxon>Bacillati</taxon>
        <taxon>Actinomycetota</taxon>
        <taxon>Actinomycetes</taxon>
        <taxon>Micromonosporales</taxon>
        <taxon>Micromonosporaceae</taxon>
        <taxon>Virgisporangium</taxon>
    </lineage>
</organism>
<comment type="caution">
    <text evidence="2">The sequence shown here is derived from an EMBL/GenBank/DDBJ whole genome shotgun (WGS) entry which is preliminary data.</text>
</comment>
<dbReference type="EMBL" id="BOPG01000005">
    <property type="protein sequence ID" value="GIJ53273.1"/>
    <property type="molecule type" value="Genomic_DNA"/>
</dbReference>
<dbReference type="AlphaFoldDB" id="A0A8J3Z1B2"/>
<protein>
    <recommendedName>
        <fullName evidence="1">Hemerythrin-like domain-containing protein</fullName>
    </recommendedName>
</protein>
<dbReference type="InterPro" id="IPR012312">
    <property type="entry name" value="Hemerythrin-like"/>
</dbReference>
<dbReference type="Gene3D" id="1.20.120.520">
    <property type="entry name" value="nmb1532 protein domain like"/>
    <property type="match status" value="1"/>
</dbReference>
<evidence type="ECO:0000259" key="1">
    <source>
        <dbReference type="Pfam" id="PF01814"/>
    </source>
</evidence>
<dbReference type="Proteomes" id="UP000612585">
    <property type="component" value="Unassembled WGS sequence"/>
</dbReference>
<evidence type="ECO:0000313" key="3">
    <source>
        <dbReference type="Proteomes" id="UP000612585"/>
    </source>
</evidence>
<feature type="domain" description="Hemerythrin-like" evidence="1">
    <location>
        <begin position="9"/>
        <end position="143"/>
    </location>
</feature>
<accession>A0A8J3Z1B2</accession>
<evidence type="ECO:0000313" key="2">
    <source>
        <dbReference type="EMBL" id="GIJ53273.1"/>
    </source>
</evidence>
<reference evidence="2" key="1">
    <citation type="submission" date="2021-01" db="EMBL/GenBank/DDBJ databases">
        <title>Whole genome shotgun sequence of Virgisporangium aurantiacum NBRC 16421.</title>
        <authorList>
            <person name="Komaki H."/>
            <person name="Tamura T."/>
        </authorList>
    </citation>
    <scope>NUCLEOTIDE SEQUENCE</scope>
    <source>
        <strain evidence="2">NBRC 16421</strain>
    </source>
</reference>
<proteinExistence type="predicted"/>
<dbReference type="CDD" id="cd12108">
    <property type="entry name" value="Hr-like"/>
    <property type="match status" value="1"/>
</dbReference>
<gene>
    <name evidence="2" type="ORF">Vau01_007890</name>
</gene>
<name>A0A8J3Z1B2_9ACTN</name>
<dbReference type="Pfam" id="PF01814">
    <property type="entry name" value="Hemerythrin"/>
    <property type="match status" value="1"/>
</dbReference>
<sequence length="217" mass="24545">MTMTARTDTHDMIVVHRVFRREFAMAPRLIRAVPAGDVTRARVVAEHMRDIYAGLHGHHTSEDELLWPLLLARVDLDADKVLLMEAQHQRVDALLSRALSLLPEWEAAAAPDVRDTLADVYDALWPVLLEHLAAEESEVLPLVAEHVTQDEWNRLGERFEHETPKSKLMLFLGALLEEATPAEAALMLGKLPAPARLIWRLVGRRAYARRIRVVRGA</sequence>
<keyword evidence="3" id="KW-1185">Reference proteome</keyword>